<dbReference type="PANTHER" id="PTHR34315">
    <property type="match status" value="1"/>
</dbReference>
<dbReference type="EMBL" id="POSP01000004">
    <property type="protein sequence ID" value="PND36438.1"/>
    <property type="molecule type" value="Genomic_DNA"/>
</dbReference>
<dbReference type="AlphaFoldDB" id="A0A2N8KSJ5"/>
<dbReference type="PANTHER" id="PTHR34315:SF1">
    <property type="entry name" value="INTRADIOL RING-CLEAVAGE DIOXYGENASES DOMAIN-CONTAINING PROTEIN-RELATED"/>
    <property type="match status" value="1"/>
</dbReference>
<keyword evidence="2" id="KW-0223">Dioxygenase</keyword>
<gene>
    <name evidence="2" type="ORF">C1O66_22395</name>
</gene>
<dbReference type="OrthoDB" id="9805815at2"/>
<evidence type="ECO:0000313" key="2">
    <source>
        <dbReference type="EMBL" id="PND36438.1"/>
    </source>
</evidence>
<sequence>MSLHPSPSPLFTAAHAPREDHDLGLSHDLARLEAGRLQRRRALAWFATVAGSASSLGLVACGGGGSEGSSSSSNGGSSSGSTGGGGSNNSACPLIPEETAGPYPGDGSNSANGSIANALALSGIVRRDIRSSIAGASGLAGGVPLTLTLRLQNSNSSSCADLSAYAVYLWHCDREGRYSMYSSGVTDQNYLRGVQSSGSDGLVVFDTVFPGCYDGRMPHMHFEVYRSQALASGYANKLRTSQIAFPEAICQQVYSSATGYNASSSNFARISFATDNVFSDGVSSQLASVSGNVSQGYAATLNVGVGA</sequence>
<keyword evidence="2" id="KW-0560">Oxidoreductase</keyword>
<dbReference type="InterPro" id="IPR015889">
    <property type="entry name" value="Intradiol_dOase_core"/>
</dbReference>
<keyword evidence="3" id="KW-1185">Reference proteome</keyword>
<evidence type="ECO:0000313" key="3">
    <source>
        <dbReference type="Proteomes" id="UP000235916"/>
    </source>
</evidence>
<dbReference type="RefSeq" id="WP_102770211.1">
    <property type="nucleotide sequence ID" value="NZ_POSP01000004.1"/>
</dbReference>
<protein>
    <submittedName>
        <fullName evidence="2">Intradiol ring-cleavage dioxygenase</fullName>
    </submittedName>
</protein>
<feature type="compositionally biased region" description="Gly residues" evidence="1">
    <location>
        <begin position="77"/>
        <end position="87"/>
    </location>
</feature>
<reference evidence="2 3" key="1">
    <citation type="submission" date="2018-01" db="EMBL/GenBank/DDBJ databases">
        <title>Draft genome sequence of Paucibacter aquatile CR182 isolated from freshwater of the Nakdong River.</title>
        <authorList>
            <person name="Choi A."/>
            <person name="Chung E.J."/>
        </authorList>
    </citation>
    <scope>NUCLEOTIDE SEQUENCE [LARGE SCALE GENOMIC DNA]</scope>
    <source>
        <strain evidence="2 3">CR182</strain>
    </source>
</reference>
<dbReference type="SUPFAM" id="SSF49482">
    <property type="entry name" value="Aromatic compound dioxygenase"/>
    <property type="match status" value="1"/>
</dbReference>
<name>A0A2N8KSJ5_9BURK</name>
<accession>A0A2N8KSJ5</accession>
<proteinExistence type="predicted"/>
<dbReference type="GO" id="GO:0005506">
    <property type="term" value="F:iron ion binding"/>
    <property type="evidence" value="ECO:0007669"/>
    <property type="project" value="InterPro"/>
</dbReference>
<comment type="caution">
    <text evidence="2">The sequence shown here is derived from an EMBL/GenBank/DDBJ whole genome shotgun (WGS) entry which is preliminary data.</text>
</comment>
<organism evidence="2 3">
    <name type="scientific">Kinneretia aquatilis</name>
    <dbReference type="NCBI Taxonomy" id="2070761"/>
    <lineage>
        <taxon>Bacteria</taxon>
        <taxon>Pseudomonadati</taxon>
        <taxon>Pseudomonadota</taxon>
        <taxon>Betaproteobacteria</taxon>
        <taxon>Burkholderiales</taxon>
        <taxon>Sphaerotilaceae</taxon>
        <taxon>Roseateles</taxon>
    </lineage>
</organism>
<dbReference type="GO" id="GO:0016702">
    <property type="term" value="F:oxidoreductase activity, acting on single donors with incorporation of molecular oxygen, incorporation of two atoms of oxygen"/>
    <property type="evidence" value="ECO:0007669"/>
    <property type="project" value="InterPro"/>
</dbReference>
<dbReference type="Proteomes" id="UP000235916">
    <property type="component" value="Unassembled WGS sequence"/>
</dbReference>
<feature type="region of interest" description="Disordered" evidence="1">
    <location>
        <begin position="67"/>
        <end position="108"/>
    </location>
</feature>
<dbReference type="Gene3D" id="2.60.130.10">
    <property type="entry name" value="Aromatic compound dioxygenase"/>
    <property type="match status" value="1"/>
</dbReference>
<evidence type="ECO:0000256" key="1">
    <source>
        <dbReference type="SAM" id="MobiDB-lite"/>
    </source>
</evidence>